<reference evidence="3" key="1">
    <citation type="journal article" date="2009" name="Rice">
        <title>De Novo Next Generation Sequencing of Plant Genomes.</title>
        <authorList>
            <person name="Rounsley S."/>
            <person name="Marri P.R."/>
            <person name="Yu Y."/>
            <person name="He R."/>
            <person name="Sisneros N."/>
            <person name="Goicoechea J.L."/>
            <person name="Lee S.J."/>
            <person name="Angelova A."/>
            <person name="Kudrna D."/>
            <person name="Luo M."/>
            <person name="Affourtit J."/>
            <person name="Desany B."/>
            <person name="Knight J."/>
            <person name="Niazi F."/>
            <person name="Egholm M."/>
            <person name="Wing R.A."/>
        </authorList>
    </citation>
    <scope>NUCLEOTIDE SEQUENCE [LARGE SCALE GENOMIC DNA]</scope>
    <source>
        <strain evidence="3">cv. IRGC 105608</strain>
    </source>
</reference>
<keyword evidence="2" id="KW-0472">Membrane</keyword>
<organism evidence="3">
    <name type="scientific">Oryza barthii</name>
    <dbReference type="NCBI Taxonomy" id="65489"/>
    <lineage>
        <taxon>Eukaryota</taxon>
        <taxon>Viridiplantae</taxon>
        <taxon>Streptophyta</taxon>
        <taxon>Embryophyta</taxon>
        <taxon>Tracheophyta</taxon>
        <taxon>Spermatophyta</taxon>
        <taxon>Magnoliopsida</taxon>
        <taxon>Liliopsida</taxon>
        <taxon>Poales</taxon>
        <taxon>Poaceae</taxon>
        <taxon>BOP clade</taxon>
        <taxon>Oryzoideae</taxon>
        <taxon>Oryzeae</taxon>
        <taxon>Oryzinae</taxon>
        <taxon>Oryza</taxon>
    </lineage>
</organism>
<dbReference type="EnsemblPlants" id="OBART11G21770.1">
    <property type="protein sequence ID" value="OBART11G21770.1"/>
    <property type="gene ID" value="OBART11G21770"/>
</dbReference>
<evidence type="ECO:0000256" key="2">
    <source>
        <dbReference type="SAM" id="Phobius"/>
    </source>
</evidence>
<protein>
    <submittedName>
        <fullName evidence="3">Uncharacterized protein</fullName>
    </submittedName>
</protein>
<feature type="transmembrane region" description="Helical" evidence="2">
    <location>
        <begin position="47"/>
        <end position="64"/>
    </location>
</feature>
<sequence>MATSSLNPNSIVDLEKGTAAAKKKRTACRDEDEDDDGSTSTDAHTGMAVMMLLMYYAFFMFYMIGTCEKWWHAALAIGIASVFVLLSVCCMLPRNNTDSPADSQQNTQSDHIGTRLLAAHQ</sequence>
<keyword evidence="2" id="KW-1133">Transmembrane helix</keyword>
<dbReference type="Gramene" id="OBART11G21770.1">
    <property type="protein sequence ID" value="OBART11G21770.1"/>
    <property type="gene ID" value="OBART11G21770"/>
</dbReference>
<dbReference type="Proteomes" id="UP000026960">
    <property type="component" value="Chromosome 11"/>
</dbReference>
<dbReference type="PaxDb" id="65489-OBART11G21770.1"/>
<evidence type="ECO:0000256" key="1">
    <source>
        <dbReference type="SAM" id="MobiDB-lite"/>
    </source>
</evidence>
<dbReference type="HOGENOM" id="CLU_2053370_0_0_1"/>
<accession>A0A0D3HPL6</accession>
<feature type="transmembrane region" description="Helical" evidence="2">
    <location>
        <begin position="70"/>
        <end position="92"/>
    </location>
</feature>
<name>A0A0D3HPL6_9ORYZ</name>
<keyword evidence="4" id="KW-1185">Reference proteome</keyword>
<keyword evidence="2" id="KW-0812">Transmembrane</keyword>
<proteinExistence type="predicted"/>
<evidence type="ECO:0000313" key="3">
    <source>
        <dbReference type="EnsemblPlants" id="OBART11G21770.1"/>
    </source>
</evidence>
<evidence type="ECO:0000313" key="4">
    <source>
        <dbReference type="Proteomes" id="UP000026960"/>
    </source>
</evidence>
<dbReference type="AlphaFoldDB" id="A0A0D3HPL6"/>
<reference evidence="3" key="2">
    <citation type="submission" date="2015-03" db="UniProtKB">
        <authorList>
            <consortium name="EnsemblPlants"/>
        </authorList>
    </citation>
    <scope>IDENTIFICATION</scope>
</reference>
<feature type="region of interest" description="Disordered" evidence="1">
    <location>
        <begin position="22"/>
        <end position="43"/>
    </location>
</feature>